<organism evidence="3 4">
    <name type="scientific">Dehalogenimonas formicexedens</name>
    <dbReference type="NCBI Taxonomy" id="1839801"/>
    <lineage>
        <taxon>Bacteria</taxon>
        <taxon>Bacillati</taxon>
        <taxon>Chloroflexota</taxon>
        <taxon>Dehalococcoidia</taxon>
        <taxon>Dehalococcoidales</taxon>
        <taxon>Dehalococcoidaceae</taxon>
        <taxon>Dehalogenimonas</taxon>
    </lineage>
</organism>
<dbReference type="EMBL" id="CP018258">
    <property type="protein sequence ID" value="APV45358.1"/>
    <property type="molecule type" value="Genomic_DNA"/>
</dbReference>
<dbReference type="STRING" id="1839801.Dform_02049"/>
<evidence type="ECO:0000313" key="3">
    <source>
        <dbReference type="EMBL" id="APV45358.1"/>
    </source>
</evidence>
<dbReference type="OrthoDB" id="118413at2"/>
<dbReference type="Pfam" id="PF08327">
    <property type="entry name" value="AHSA1"/>
    <property type="match status" value="1"/>
</dbReference>
<evidence type="ECO:0000259" key="2">
    <source>
        <dbReference type="Pfam" id="PF08327"/>
    </source>
</evidence>
<dbReference type="CDD" id="cd07826">
    <property type="entry name" value="SRPBCC_CalC_Aha1-like_9"/>
    <property type="match status" value="1"/>
</dbReference>
<evidence type="ECO:0000256" key="1">
    <source>
        <dbReference type="ARBA" id="ARBA00006817"/>
    </source>
</evidence>
<dbReference type="Proteomes" id="UP000185934">
    <property type="component" value="Chromosome"/>
</dbReference>
<dbReference type="KEGG" id="dfo:Dform_02049"/>
<dbReference type="AlphaFoldDB" id="A0A1P8FA95"/>
<dbReference type="SUPFAM" id="SSF55961">
    <property type="entry name" value="Bet v1-like"/>
    <property type="match status" value="1"/>
</dbReference>
<proteinExistence type="inferred from homology"/>
<gene>
    <name evidence="3" type="ORF">Dform_02049</name>
</gene>
<comment type="similarity">
    <text evidence="1">Belongs to the AHA1 family.</text>
</comment>
<accession>A0A1P8FA95</accession>
<dbReference type="RefSeq" id="WP_076004862.1">
    <property type="nucleotide sequence ID" value="NZ_CP018258.1"/>
</dbReference>
<dbReference type="InterPro" id="IPR023393">
    <property type="entry name" value="START-like_dom_sf"/>
</dbReference>
<keyword evidence="4" id="KW-1185">Reference proteome</keyword>
<reference evidence="4" key="1">
    <citation type="submission" date="2016-11" db="EMBL/GenBank/DDBJ databases">
        <title>Dehalogenimonas formicexedens sp. nov., a chlorinated alkane respiring bacterium isolated from contaminated groundwater.</title>
        <authorList>
            <person name="Key T.A."/>
            <person name="Bowman K.S."/>
            <person name="Lee I."/>
            <person name="Chun J."/>
            <person name="Albuquerque L."/>
            <person name="da Costa M.S."/>
            <person name="Rainey F.A."/>
            <person name="Moe W.M."/>
        </authorList>
    </citation>
    <scope>NUCLEOTIDE SEQUENCE [LARGE SCALE GENOMIC DNA]</scope>
    <source>
        <strain evidence="4">NSZ-14</strain>
    </source>
</reference>
<dbReference type="InterPro" id="IPR013538">
    <property type="entry name" value="ASHA1/2-like_C"/>
</dbReference>
<name>A0A1P8FA95_9CHLR</name>
<evidence type="ECO:0000313" key="4">
    <source>
        <dbReference type="Proteomes" id="UP000185934"/>
    </source>
</evidence>
<protein>
    <recommendedName>
        <fullName evidence="2">Activator of Hsp90 ATPase homologue 1/2-like C-terminal domain-containing protein</fullName>
    </recommendedName>
</protein>
<feature type="domain" description="Activator of Hsp90 ATPase homologue 1/2-like C-terminal" evidence="2">
    <location>
        <begin position="22"/>
        <end position="155"/>
    </location>
</feature>
<dbReference type="Gene3D" id="3.30.530.20">
    <property type="match status" value="1"/>
</dbReference>
<sequence length="171" mass="19951">MADTTITADHGKQEILIERELDYPRDLVFRCHVHSELMVQWMGPRDLETTFTYLEAKPGGSYRFTQRDPKGGEFSFHGVYHEVKSPQLIIDTFEYEDTPQHVSLITQTFEELADRRSKVRQQSLFQSVADRDAMLDSGMRAGIIEGYERLDELLEKLSNEAELRETRRDHI</sequence>